<protein>
    <submittedName>
        <fullName evidence="1">Uncharacterized protein</fullName>
    </submittedName>
</protein>
<accession>A0ABN9CQ70</accession>
<gene>
    <name evidence="1" type="ORF">SPARVUS_LOCUS5594195</name>
</gene>
<reference evidence="1" key="1">
    <citation type="submission" date="2023-05" db="EMBL/GenBank/DDBJ databases">
        <authorList>
            <person name="Stuckert A."/>
        </authorList>
    </citation>
    <scope>NUCLEOTIDE SEQUENCE</scope>
</reference>
<evidence type="ECO:0000313" key="1">
    <source>
        <dbReference type="EMBL" id="CAI9562325.1"/>
    </source>
</evidence>
<name>A0ABN9CQ70_9NEOB</name>
<organism evidence="1 2">
    <name type="scientific">Staurois parvus</name>
    <dbReference type="NCBI Taxonomy" id="386267"/>
    <lineage>
        <taxon>Eukaryota</taxon>
        <taxon>Metazoa</taxon>
        <taxon>Chordata</taxon>
        <taxon>Craniata</taxon>
        <taxon>Vertebrata</taxon>
        <taxon>Euteleostomi</taxon>
        <taxon>Amphibia</taxon>
        <taxon>Batrachia</taxon>
        <taxon>Anura</taxon>
        <taxon>Neobatrachia</taxon>
        <taxon>Ranoidea</taxon>
        <taxon>Ranidae</taxon>
        <taxon>Staurois</taxon>
    </lineage>
</organism>
<dbReference type="Proteomes" id="UP001162483">
    <property type="component" value="Unassembled WGS sequence"/>
</dbReference>
<sequence length="53" mass="5828">VISRLWPFDCHCPALETLFLPLTPTIGQIPSTDTNDGALFLPLIAKMGQYSSH</sequence>
<comment type="caution">
    <text evidence="1">The sequence shown here is derived from an EMBL/GenBank/DDBJ whole genome shotgun (WGS) entry which is preliminary data.</text>
</comment>
<dbReference type="EMBL" id="CATNWA010011805">
    <property type="protein sequence ID" value="CAI9562325.1"/>
    <property type="molecule type" value="Genomic_DNA"/>
</dbReference>
<proteinExistence type="predicted"/>
<feature type="non-terminal residue" evidence="1">
    <location>
        <position position="1"/>
    </location>
</feature>
<keyword evidence="2" id="KW-1185">Reference proteome</keyword>
<evidence type="ECO:0000313" key="2">
    <source>
        <dbReference type="Proteomes" id="UP001162483"/>
    </source>
</evidence>